<dbReference type="PROSITE" id="PS50172">
    <property type="entry name" value="BRCT"/>
    <property type="match status" value="1"/>
</dbReference>
<feature type="coiled-coil region" evidence="1">
    <location>
        <begin position="188"/>
        <end position="223"/>
    </location>
</feature>
<feature type="region of interest" description="Disordered" evidence="2">
    <location>
        <begin position="64"/>
        <end position="113"/>
    </location>
</feature>
<proteinExistence type="predicted"/>
<feature type="compositionally biased region" description="Low complexity" evidence="2">
    <location>
        <begin position="31"/>
        <end position="40"/>
    </location>
</feature>
<sequence length="276" mass="31099">MSEHVDNNHSVVEDAHVAAKKKKKKKRKRSSSATSSNNNSTIASRIFNNYTFCLSTIDTEKQFQENKRKKSKHWDKDGKLIPAPPPHDQLNPSGVPSTTLPPQTSSPSQHNYQSLSSLLLSHGSKIMETISPKPLHCLITTSSARDSLTQKIRKSIKRSVAIVDVEWVEECLRMGKVVDFEPYRREEAVRVAVALKEKEKEREKEKEKEKEKAAVDVQFLTDEKMIENAEGWTAPMSFGCSCVCHENHAPNTLTDCAWCPTSSCSINMKLCRECPT</sequence>
<dbReference type="EMBL" id="BRXY01000278">
    <property type="protein sequence ID" value="GMH83134.1"/>
    <property type="molecule type" value="Genomic_DNA"/>
</dbReference>
<name>A0A9W7EJE9_9STRA</name>
<keyword evidence="1" id="KW-0175">Coiled coil</keyword>
<protein>
    <recommendedName>
        <fullName evidence="3">BRCT domain-containing protein</fullName>
    </recommendedName>
</protein>
<dbReference type="SUPFAM" id="SSF52113">
    <property type="entry name" value="BRCT domain"/>
    <property type="match status" value="1"/>
</dbReference>
<evidence type="ECO:0000313" key="4">
    <source>
        <dbReference type="EMBL" id="GMH83134.1"/>
    </source>
</evidence>
<feature type="compositionally biased region" description="Basic and acidic residues" evidence="2">
    <location>
        <begin position="1"/>
        <end position="17"/>
    </location>
</feature>
<dbReference type="OrthoDB" id="206849at2759"/>
<reference evidence="5" key="1">
    <citation type="journal article" date="2023" name="Commun. Biol.">
        <title>Genome analysis of Parmales, the sister group of diatoms, reveals the evolutionary specialization of diatoms from phago-mixotrophs to photoautotrophs.</title>
        <authorList>
            <person name="Ban H."/>
            <person name="Sato S."/>
            <person name="Yoshikawa S."/>
            <person name="Yamada K."/>
            <person name="Nakamura Y."/>
            <person name="Ichinomiya M."/>
            <person name="Sato N."/>
            <person name="Blanc-Mathieu R."/>
            <person name="Endo H."/>
            <person name="Kuwata A."/>
            <person name="Ogata H."/>
        </authorList>
    </citation>
    <scope>NUCLEOTIDE SEQUENCE [LARGE SCALE GENOMIC DNA]</scope>
    <source>
        <strain evidence="5">NIES 3701</strain>
    </source>
</reference>
<keyword evidence="5" id="KW-1185">Reference proteome</keyword>
<evidence type="ECO:0000259" key="3">
    <source>
        <dbReference type="PROSITE" id="PS50172"/>
    </source>
</evidence>
<dbReference type="Proteomes" id="UP001165085">
    <property type="component" value="Unassembled WGS sequence"/>
</dbReference>
<dbReference type="Pfam" id="PF00533">
    <property type="entry name" value="BRCT"/>
    <property type="match status" value="1"/>
</dbReference>
<comment type="caution">
    <text evidence="4">The sequence shown here is derived from an EMBL/GenBank/DDBJ whole genome shotgun (WGS) entry which is preliminary data.</text>
</comment>
<dbReference type="InterPro" id="IPR001357">
    <property type="entry name" value="BRCT_dom"/>
</dbReference>
<feature type="domain" description="BRCT" evidence="3">
    <location>
        <begin position="115"/>
        <end position="185"/>
    </location>
</feature>
<gene>
    <name evidence="4" type="ORF">TrST_g8040</name>
</gene>
<evidence type="ECO:0000256" key="1">
    <source>
        <dbReference type="SAM" id="Coils"/>
    </source>
</evidence>
<organism evidence="4 5">
    <name type="scientific">Triparma strigata</name>
    <dbReference type="NCBI Taxonomy" id="1606541"/>
    <lineage>
        <taxon>Eukaryota</taxon>
        <taxon>Sar</taxon>
        <taxon>Stramenopiles</taxon>
        <taxon>Ochrophyta</taxon>
        <taxon>Bolidophyceae</taxon>
        <taxon>Parmales</taxon>
        <taxon>Triparmaceae</taxon>
        <taxon>Triparma</taxon>
    </lineage>
</organism>
<feature type="compositionally biased region" description="Basic residues" evidence="2">
    <location>
        <begin position="18"/>
        <end position="30"/>
    </location>
</feature>
<dbReference type="InterPro" id="IPR036420">
    <property type="entry name" value="BRCT_dom_sf"/>
</dbReference>
<accession>A0A9W7EJE9</accession>
<feature type="region of interest" description="Disordered" evidence="2">
    <location>
        <begin position="1"/>
        <end position="40"/>
    </location>
</feature>
<evidence type="ECO:0000256" key="2">
    <source>
        <dbReference type="SAM" id="MobiDB-lite"/>
    </source>
</evidence>
<feature type="compositionally biased region" description="Low complexity" evidence="2">
    <location>
        <begin position="96"/>
        <end position="113"/>
    </location>
</feature>
<evidence type="ECO:0000313" key="5">
    <source>
        <dbReference type="Proteomes" id="UP001165085"/>
    </source>
</evidence>
<dbReference type="AlphaFoldDB" id="A0A9W7EJE9"/>
<dbReference type="Gene3D" id="3.40.50.10190">
    <property type="entry name" value="BRCT domain"/>
    <property type="match status" value="1"/>
</dbReference>